<dbReference type="Proteomes" id="UP000191987">
    <property type="component" value="Unassembled WGS sequence"/>
</dbReference>
<proteinExistence type="predicted"/>
<dbReference type="AlphaFoldDB" id="A0A1S7NYZ5"/>
<sequence>MRTLIRILDEANVTAGLQFIYPDSATLHSFSAIIRLVCLQLRELPVVVR</sequence>
<evidence type="ECO:0000313" key="1">
    <source>
        <dbReference type="EMBL" id="CUX13505.1"/>
    </source>
</evidence>
<protein>
    <submittedName>
        <fullName evidence="1">Uncharacterized protein</fullName>
    </submittedName>
</protein>
<dbReference type="EMBL" id="FBWG01000003">
    <property type="protein sequence ID" value="CUX13505.1"/>
    <property type="molecule type" value="Genomic_DNA"/>
</dbReference>
<evidence type="ECO:0000313" key="2">
    <source>
        <dbReference type="Proteomes" id="UP000191987"/>
    </source>
</evidence>
<organism evidence="1 2">
    <name type="scientific">Agrobacterium deltaense Zutra 3/1</name>
    <dbReference type="NCBI Taxonomy" id="1183427"/>
    <lineage>
        <taxon>Bacteria</taxon>
        <taxon>Pseudomonadati</taxon>
        <taxon>Pseudomonadota</taxon>
        <taxon>Alphaproteobacteria</taxon>
        <taxon>Hyphomicrobiales</taxon>
        <taxon>Rhizobiaceae</taxon>
        <taxon>Rhizobium/Agrobacterium group</taxon>
        <taxon>Agrobacterium</taxon>
    </lineage>
</organism>
<accession>A0A1S7NYZ5</accession>
<gene>
    <name evidence="1" type="ORF">AGR7C_Cc110078</name>
</gene>
<reference evidence="1 2" key="1">
    <citation type="submission" date="2016-01" db="EMBL/GenBank/DDBJ databases">
        <authorList>
            <person name="Oliw E.H."/>
        </authorList>
    </citation>
    <scope>NUCLEOTIDE SEQUENCE [LARGE SCALE GENOMIC DNA]</scope>
    <source>
        <strain evidence="1 2">Zutra 3-1</strain>
    </source>
</reference>
<name>A0A1S7NYZ5_9HYPH</name>